<name>A0A060Z9H6_ONCMY</name>
<protein>
    <recommendedName>
        <fullName evidence="6">VWFC domain-containing protein</fullName>
    </recommendedName>
</protein>
<organism evidence="4 5">
    <name type="scientific">Oncorhynchus mykiss</name>
    <name type="common">Rainbow trout</name>
    <name type="synonym">Salmo gairdneri</name>
    <dbReference type="NCBI Taxonomy" id="8022"/>
    <lineage>
        <taxon>Eukaryota</taxon>
        <taxon>Metazoa</taxon>
        <taxon>Chordata</taxon>
        <taxon>Craniata</taxon>
        <taxon>Vertebrata</taxon>
        <taxon>Euteleostomi</taxon>
        <taxon>Actinopterygii</taxon>
        <taxon>Neopterygii</taxon>
        <taxon>Teleostei</taxon>
        <taxon>Protacanthopterygii</taxon>
        <taxon>Salmoniformes</taxon>
        <taxon>Salmonidae</taxon>
        <taxon>Salmoninae</taxon>
        <taxon>Oncorhynchus</taxon>
    </lineage>
</organism>
<proteinExistence type="predicted"/>
<dbReference type="PROSITE" id="PS50092">
    <property type="entry name" value="TSP1"/>
    <property type="match status" value="2"/>
</dbReference>
<dbReference type="STRING" id="8022.A0A060Z9H6"/>
<evidence type="ECO:0000313" key="5">
    <source>
        <dbReference type="Proteomes" id="UP000193380"/>
    </source>
</evidence>
<feature type="non-terminal residue" evidence="4">
    <location>
        <position position="1"/>
    </location>
</feature>
<dbReference type="Gene3D" id="2.20.100.10">
    <property type="entry name" value="Thrombospondin type-1 (TSP1) repeat"/>
    <property type="match status" value="2"/>
</dbReference>
<evidence type="ECO:0000256" key="1">
    <source>
        <dbReference type="ARBA" id="ARBA00022737"/>
    </source>
</evidence>
<feature type="transmembrane region" description="Helical" evidence="3">
    <location>
        <begin position="7"/>
        <end position="29"/>
    </location>
</feature>
<dbReference type="PaxDb" id="8022-A0A060Z9H6"/>
<accession>A0A060Z9H6</accession>
<gene>
    <name evidence="4" type="ORF">GSONMT00061533001</name>
</gene>
<keyword evidence="2" id="KW-1015">Disulfide bond</keyword>
<dbReference type="FunFam" id="2.20.100.10:FF:000001">
    <property type="entry name" value="semaphorin-5A isoform X1"/>
    <property type="match status" value="1"/>
</dbReference>
<evidence type="ECO:0000256" key="3">
    <source>
        <dbReference type="SAM" id="Phobius"/>
    </source>
</evidence>
<keyword evidence="3" id="KW-0812">Transmembrane</keyword>
<dbReference type="Proteomes" id="UP000193380">
    <property type="component" value="Unassembled WGS sequence"/>
</dbReference>
<dbReference type="InterPro" id="IPR036383">
    <property type="entry name" value="TSP1_rpt_sf"/>
</dbReference>
<dbReference type="SMART" id="SM00209">
    <property type="entry name" value="TSP1"/>
    <property type="match status" value="2"/>
</dbReference>
<keyword evidence="3" id="KW-1133">Transmembrane helix</keyword>
<dbReference type="InterPro" id="IPR052065">
    <property type="entry name" value="Compl_asym_regulator"/>
</dbReference>
<dbReference type="PANTHER" id="PTHR22906">
    <property type="entry name" value="PROPERDIN"/>
    <property type="match status" value="1"/>
</dbReference>
<evidence type="ECO:0008006" key="6">
    <source>
        <dbReference type="Google" id="ProtNLM"/>
    </source>
</evidence>
<dbReference type="AlphaFoldDB" id="A0A060Z9H6"/>
<sequence>IYIYIYIYIYLSVSVSLSLTLFLCLSLSLSVCLSLSLSLSFALHPGGLDSSNTSWAWPGRSDWQFANPGETIIADCKNCTCEAGVLHCQSVPGCHVDGGWSQWGGWSECSAPCGGGVKLRMRQCDNPAPQSGGRGCAGMSEQQRECNNHTCTDSGLWPTWSPWSSWSVCSVSCGGGEQSRTRLCSFPPALA</sequence>
<reference evidence="4" key="2">
    <citation type="submission" date="2014-03" db="EMBL/GenBank/DDBJ databases">
        <authorList>
            <person name="Genoscope - CEA"/>
        </authorList>
    </citation>
    <scope>NUCLEOTIDE SEQUENCE</scope>
</reference>
<reference evidence="4" key="1">
    <citation type="journal article" date="2014" name="Nat. Commun.">
        <title>The rainbow trout genome provides novel insights into evolution after whole-genome duplication in vertebrates.</title>
        <authorList>
            <person name="Berthelot C."/>
            <person name="Brunet F."/>
            <person name="Chalopin D."/>
            <person name="Juanchich A."/>
            <person name="Bernard M."/>
            <person name="Noel B."/>
            <person name="Bento P."/>
            <person name="Da Silva C."/>
            <person name="Labadie K."/>
            <person name="Alberti A."/>
            <person name="Aury J.M."/>
            <person name="Louis A."/>
            <person name="Dehais P."/>
            <person name="Bardou P."/>
            <person name="Montfort J."/>
            <person name="Klopp C."/>
            <person name="Cabau C."/>
            <person name="Gaspin C."/>
            <person name="Thorgaard G.H."/>
            <person name="Boussaha M."/>
            <person name="Quillet E."/>
            <person name="Guyomard R."/>
            <person name="Galiana D."/>
            <person name="Bobe J."/>
            <person name="Volff J.N."/>
            <person name="Genet C."/>
            <person name="Wincker P."/>
            <person name="Jaillon O."/>
            <person name="Roest Crollius H."/>
            <person name="Guiguen Y."/>
        </authorList>
    </citation>
    <scope>NUCLEOTIDE SEQUENCE [LARGE SCALE GENOMIC DNA]</scope>
</reference>
<dbReference type="InterPro" id="IPR000884">
    <property type="entry name" value="TSP1_rpt"/>
</dbReference>
<keyword evidence="1" id="KW-0677">Repeat</keyword>
<keyword evidence="3" id="KW-0472">Membrane</keyword>
<evidence type="ECO:0000313" key="4">
    <source>
        <dbReference type="EMBL" id="CDR00532.1"/>
    </source>
</evidence>
<dbReference type="PRINTS" id="PR01705">
    <property type="entry name" value="TSP1REPEAT"/>
</dbReference>
<evidence type="ECO:0000256" key="2">
    <source>
        <dbReference type="ARBA" id="ARBA00023157"/>
    </source>
</evidence>
<dbReference type="SUPFAM" id="SSF82895">
    <property type="entry name" value="TSP-1 type 1 repeat"/>
    <property type="match status" value="2"/>
</dbReference>
<dbReference type="Pfam" id="PF00090">
    <property type="entry name" value="TSP_1"/>
    <property type="match status" value="2"/>
</dbReference>
<dbReference type="EMBL" id="FR957948">
    <property type="protein sequence ID" value="CDR00532.1"/>
    <property type="molecule type" value="Genomic_DNA"/>
</dbReference>